<evidence type="ECO:0000313" key="4">
    <source>
        <dbReference type="EMBL" id="KAK7462150.1"/>
    </source>
</evidence>
<evidence type="ECO:0000313" key="5">
    <source>
        <dbReference type="Proteomes" id="UP001498398"/>
    </source>
</evidence>
<feature type="compositionally biased region" description="Low complexity" evidence="1">
    <location>
        <begin position="144"/>
        <end position="181"/>
    </location>
</feature>
<keyword evidence="5" id="KW-1185">Reference proteome</keyword>
<organism evidence="4 5">
    <name type="scientific">Marasmiellus scandens</name>
    <dbReference type="NCBI Taxonomy" id="2682957"/>
    <lineage>
        <taxon>Eukaryota</taxon>
        <taxon>Fungi</taxon>
        <taxon>Dikarya</taxon>
        <taxon>Basidiomycota</taxon>
        <taxon>Agaricomycotina</taxon>
        <taxon>Agaricomycetes</taxon>
        <taxon>Agaricomycetidae</taxon>
        <taxon>Agaricales</taxon>
        <taxon>Marasmiineae</taxon>
        <taxon>Omphalotaceae</taxon>
        <taxon>Marasmiellus</taxon>
    </lineage>
</organism>
<keyword evidence="2" id="KW-1133">Transmembrane helix</keyword>
<protein>
    <submittedName>
        <fullName evidence="4">Uncharacterized protein</fullName>
    </submittedName>
</protein>
<comment type="caution">
    <text evidence="4">The sequence shown here is derived from an EMBL/GenBank/DDBJ whole genome shotgun (WGS) entry which is preliminary data.</text>
</comment>
<reference evidence="4 5" key="1">
    <citation type="submission" date="2024-01" db="EMBL/GenBank/DDBJ databases">
        <title>A draft genome for the cacao thread blight pathogen Marasmiellus scandens.</title>
        <authorList>
            <person name="Baruah I.K."/>
            <person name="Leung J."/>
            <person name="Bukari Y."/>
            <person name="Amoako-Attah I."/>
            <person name="Meinhardt L.W."/>
            <person name="Bailey B.A."/>
            <person name="Cohen S.P."/>
        </authorList>
    </citation>
    <scope>NUCLEOTIDE SEQUENCE [LARGE SCALE GENOMIC DNA]</scope>
    <source>
        <strain evidence="4 5">GH-19</strain>
    </source>
</reference>
<gene>
    <name evidence="4" type="ORF">VKT23_007753</name>
</gene>
<evidence type="ECO:0000256" key="2">
    <source>
        <dbReference type="SAM" id="Phobius"/>
    </source>
</evidence>
<feature type="compositionally biased region" description="Basic and acidic residues" evidence="1">
    <location>
        <begin position="382"/>
        <end position="398"/>
    </location>
</feature>
<sequence>MVSWWCWTILIPCFSPAKALFFSQLPSSVVVGSHFTPVWQDPTGQFEVGITTGSDLDAGGFQPVDPNGKSSGSVVLVAPSTPGTFHLVARSLPDHSSLGGSNNIQALASGDDNTDTNDSSTIESPVLKPTPTQSLVPITNQQATSRQNSQQTTLQQTTPQQPVPESTNLASTTSTSIQSTSEVPSTADKTGALAAQAGNSTSTLSSDASPSNKGVQKVKVNGDGDGGNSGEQGGGQEGEGDDGEKGSDGLGNFPSSTNAINATPTSNSNQSHKSNHLILVLALTFGILSPIILIIFLLFLYRRYRKRKRVPDDRSDWSSYLEYSNKYRQSFSKYSIWNRNSIGPSNSISQANIRAMQKRPSTPSTAVSTECSEDTASSVTLRSEEEGYRMEKKVDEKE</sequence>
<name>A0ABR1JJG1_9AGAR</name>
<feature type="compositionally biased region" description="Polar residues" evidence="1">
    <location>
        <begin position="253"/>
        <end position="271"/>
    </location>
</feature>
<keyword evidence="2" id="KW-0472">Membrane</keyword>
<feature type="compositionally biased region" description="Polar residues" evidence="1">
    <location>
        <begin position="130"/>
        <end position="143"/>
    </location>
</feature>
<feature type="signal peptide" evidence="3">
    <location>
        <begin position="1"/>
        <end position="19"/>
    </location>
</feature>
<evidence type="ECO:0000256" key="3">
    <source>
        <dbReference type="SAM" id="SignalP"/>
    </source>
</evidence>
<dbReference type="Proteomes" id="UP001498398">
    <property type="component" value="Unassembled WGS sequence"/>
</dbReference>
<keyword evidence="2" id="KW-0812">Transmembrane</keyword>
<feature type="region of interest" description="Disordered" evidence="1">
    <location>
        <begin position="354"/>
        <end position="398"/>
    </location>
</feature>
<keyword evidence="3" id="KW-0732">Signal</keyword>
<dbReference type="EMBL" id="JBANRG010000011">
    <property type="protein sequence ID" value="KAK7462150.1"/>
    <property type="molecule type" value="Genomic_DNA"/>
</dbReference>
<proteinExistence type="predicted"/>
<feature type="transmembrane region" description="Helical" evidence="2">
    <location>
        <begin position="277"/>
        <end position="301"/>
    </location>
</feature>
<feature type="region of interest" description="Disordered" evidence="1">
    <location>
        <begin position="99"/>
        <end position="271"/>
    </location>
</feature>
<feature type="compositionally biased region" description="Gly residues" evidence="1">
    <location>
        <begin position="223"/>
        <end position="237"/>
    </location>
</feature>
<evidence type="ECO:0000256" key="1">
    <source>
        <dbReference type="SAM" id="MobiDB-lite"/>
    </source>
</evidence>
<feature type="compositionally biased region" description="Low complexity" evidence="1">
    <location>
        <begin position="200"/>
        <end position="221"/>
    </location>
</feature>
<feature type="chain" id="PRO_5045751359" evidence="3">
    <location>
        <begin position="20"/>
        <end position="398"/>
    </location>
</feature>
<accession>A0ABR1JJG1</accession>
<feature type="compositionally biased region" description="Polar residues" evidence="1">
    <location>
        <begin position="359"/>
        <end position="381"/>
    </location>
</feature>